<name>A0A6J1L9Q5_DROHY</name>
<dbReference type="OrthoDB" id="7752111at2759"/>
<protein>
    <submittedName>
        <fullName evidence="2">Uncharacterized protein LOC111593319</fullName>
    </submittedName>
</protein>
<gene>
    <name evidence="2" type="primary">LOC111593319</name>
</gene>
<dbReference type="InterPro" id="IPR011990">
    <property type="entry name" value="TPR-like_helical_dom_sf"/>
</dbReference>
<reference evidence="2" key="1">
    <citation type="submission" date="2025-08" db="UniProtKB">
        <authorList>
            <consortium name="RefSeq"/>
        </authorList>
    </citation>
    <scope>IDENTIFICATION</scope>
    <source>
        <strain evidence="2">15085-1641.00</strain>
        <tissue evidence="2">Whole body</tissue>
    </source>
</reference>
<dbReference type="PANTHER" id="PTHR21391:SF0">
    <property type="entry name" value="AT04489P-RELATED"/>
    <property type="match status" value="1"/>
</dbReference>
<accession>A0A6J1L9Q5</accession>
<dbReference type="RefSeq" id="XP_023161795.1">
    <property type="nucleotide sequence ID" value="XM_023306027.2"/>
</dbReference>
<evidence type="ECO:0000313" key="2">
    <source>
        <dbReference type="RefSeq" id="XP_023161795.1"/>
    </source>
</evidence>
<dbReference type="AlphaFoldDB" id="A0A6J1L9Q5"/>
<dbReference type="SUPFAM" id="SSF48452">
    <property type="entry name" value="TPR-like"/>
    <property type="match status" value="1"/>
</dbReference>
<proteinExistence type="predicted"/>
<dbReference type="Gene3D" id="1.25.40.10">
    <property type="entry name" value="Tetratricopeptide repeat domain"/>
    <property type="match status" value="1"/>
</dbReference>
<organism evidence="1 2">
    <name type="scientific">Drosophila hydei</name>
    <name type="common">Fruit fly</name>
    <dbReference type="NCBI Taxonomy" id="7224"/>
    <lineage>
        <taxon>Eukaryota</taxon>
        <taxon>Metazoa</taxon>
        <taxon>Ecdysozoa</taxon>
        <taxon>Arthropoda</taxon>
        <taxon>Hexapoda</taxon>
        <taxon>Insecta</taxon>
        <taxon>Pterygota</taxon>
        <taxon>Neoptera</taxon>
        <taxon>Endopterygota</taxon>
        <taxon>Diptera</taxon>
        <taxon>Brachycera</taxon>
        <taxon>Muscomorpha</taxon>
        <taxon>Ephydroidea</taxon>
        <taxon>Drosophilidae</taxon>
        <taxon>Drosophila</taxon>
    </lineage>
</organism>
<dbReference type="Proteomes" id="UP000504633">
    <property type="component" value="Unplaced"/>
</dbReference>
<dbReference type="PANTHER" id="PTHR21391">
    <property type="entry name" value="AT04489P-RELATED"/>
    <property type="match status" value="1"/>
</dbReference>
<dbReference type="KEGG" id="dhe:111593319"/>
<sequence length="572" mass="67606">MTSIVGYVPQAGLDGAVPIWLKFDWSEEIEHDIYRDWGTYYFNRRRENIALYYYTKALDMNNYDYVTLYRRSQVQRKAARIEQALTDARLAAKIGMGARGPNCPINLQICDALFELNQFENSACELHDNIRRFIGVKAKHFQTRVMVVNDVIEDVTGKSMSLFFLKHQKLIQRVREINKAKEFVDTRPMWKILRDQHKCDVLSIPETIEEILSPLEVSRRARAFNVIHQNYLNDSWYDVLFMKNLRNNPSLLLDQCKRSKSFLRTLAFKQYDIIRQFIKMLQCRSPQYYVSFLKFPDKKMLEKSREAYLFRVQYQTHRNMIHDLKHIRRLRKAKDVKELSSYVEKVMGDYYVTKTNRVMCWKFEFHNEVYNNLALALCEQYRVPKNFRISSRAMLQLLLLPVDKVKDIVPFVFGDRSTYQEGDEESEGRKCRKMLSRLEKRMRFSKFSIEKCYLLHQMASIHLTQLHYDECCFNARKAVKESQNCNSLIWKFLGIIQMIKANTLQHKVESTKEALEEALPIAKQLKSPSLAKFIDVCMLSTEDEYNRKISSIASQRASKASTIYSGQEIDME</sequence>
<evidence type="ECO:0000313" key="1">
    <source>
        <dbReference type="Proteomes" id="UP000504633"/>
    </source>
</evidence>
<keyword evidence="1" id="KW-1185">Reference proteome</keyword>
<dbReference type="OMA" id="QGRHSEC"/>
<dbReference type="GeneID" id="111593319"/>